<evidence type="ECO:0000256" key="2">
    <source>
        <dbReference type="SAM" id="SignalP"/>
    </source>
</evidence>
<dbReference type="Pfam" id="PF06347">
    <property type="entry name" value="SH3_4"/>
    <property type="match status" value="1"/>
</dbReference>
<dbReference type="Proteomes" id="UP000825679">
    <property type="component" value="Chromosome"/>
</dbReference>
<feature type="region of interest" description="Disordered" evidence="1">
    <location>
        <begin position="116"/>
        <end position="174"/>
    </location>
</feature>
<evidence type="ECO:0000313" key="4">
    <source>
        <dbReference type="EMBL" id="QZA76718.1"/>
    </source>
</evidence>
<keyword evidence="5" id="KW-1185">Reference proteome</keyword>
<evidence type="ECO:0000259" key="3">
    <source>
        <dbReference type="SMART" id="SM00287"/>
    </source>
</evidence>
<proteinExistence type="predicted"/>
<sequence>MRHLIPLVCILFSGSVLAQSGTVVRKTDLRDKPFLDAAVIAPIAANTPIEIQANKGAWMQVKAANGQVGWIKLLNVRTSGGGTNSSSLALGNVIKTGSSGQTVTTGVKGLSAEQIKQAEPNPAEVEKMDSYASTQSEATRAAQQAKLTPQNVAALTTTSSTSSTTSAPSNGRRP</sequence>
<organism evidence="4 5">
    <name type="scientific">Deefgea tanakiae</name>
    <dbReference type="NCBI Taxonomy" id="2865840"/>
    <lineage>
        <taxon>Bacteria</taxon>
        <taxon>Pseudomonadati</taxon>
        <taxon>Pseudomonadota</taxon>
        <taxon>Betaproteobacteria</taxon>
        <taxon>Neisseriales</taxon>
        <taxon>Chitinibacteraceae</taxon>
        <taxon>Deefgea</taxon>
    </lineage>
</organism>
<dbReference type="RefSeq" id="WP_221005121.1">
    <property type="nucleotide sequence ID" value="NZ_CP081150.1"/>
</dbReference>
<feature type="compositionally biased region" description="Polar residues" evidence="1">
    <location>
        <begin position="131"/>
        <end position="155"/>
    </location>
</feature>
<gene>
    <name evidence="4" type="ORF">K4H28_10315</name>
</gene>
<evidence type="ECO:0000256" key="1">
    <source>
        <dbReference type="SAM" id="MobiDB-lite"/>
    </source>
</evidence>
<feature type="domain" description="SH3b" evidence="3">
    <location>
        <begin position="18"/>
        <end position="77"/>
    </location>
</feature>
<feature type="signal peptide" evidence="2">
    <location>
        <begin position="1"/>
        <end position="18"/>
    </location>
</feature>
<dbReference type="InterPro" id="IPR003646">
    <property type="entry name" value="SH3-like_bac-type"/>
</dbReference>
<protein>
    <recommendedName>
        <fullName evidence="3">SH3b domain-containing protein</fullName>
    </recommendedName>
</protein>
<feature type="chain" id="PRO_5047074442" description="SH3b domain-containing protein" evidence="2">
    <location>
        <begin position="19"/>
        <end position="174"/>
    </location>
</feature>
<evidence type="ECO:0000313" key="5">
    <source>
        <dbReference type="Proteomes" id="UP000825679"/>
    </source>
</evidence>
<dbReference type="SMART" id="SM00287">
    <property type="entry name" value="SH3b"/>
    <property type="match status" value="1"/>
</dbReference>
<accession>A0ABX8Z6Q3</accession>
<dbReference type="EMBL" id="CP081150">
    <property type="protein sequence ID" value="QZA76718.1"/>
    <property type="molecule type" value="Genomic_DNA"/>
</dbReference>
<keyword evidence="2" id="KW-0732">Signal</keyword>
<reference evidence="4 5" key="1">
    <citation type="submission" date="2021-08" db="EMBL/GenBank/DDBJ databases">
        <title>complete genome sequencing of Deefgea sp. D25.</title>
        <authorList>
            <person name="Bae J.-W."/>
            <person name="Gim D.-H."/>
        </authorList>
    </citation>
    <scope>NUCLEOTIDE SEQUENCE [LARGE SCALE GENOMIC DNA]</scope>
    <source>
        <strain evidence="4 5">D25</strain>
    </source>
</reference>
<name>A0ABX8Z6Q3_9NEIS</name>
<dbReference type="InterPro" id="IPR010466">
    <property type="entry name" value="DUF1058"/>
</dbReference>
<dbReference type="Gene3D" id="2.30.30.40">
    <property type="entry name" value="SH3 Domains"/>
    <property type="match status" value="1"/>
</dbReference>
<feature type="compositionally biased region" description="Low complexity" evidence="1">
    <location>
        <begin position="156"/>
        <end position="166"/>
    </location>
</feature>